<dbReference type="EMBL" id="CP104064">
    <property type="protein sequence ID" value="WAH36291.1"/>
    <property type="molecule type" value="Genomic_DNA"/>
</dbReference>
<evidence type="ECO:0000256" key="1">
    <source>
        <dbReference type="ARBA" id="ARBA00004651"/>
    </source>
</evidence>
<evidence type="ECO:0000256" key="2">
    <source>
        <dbReference type="ARBA" id="ARBA00006433"/>
    </source>
</evidence>
<dbReference type="PANTHER" id="PTHR43302:SF6">
    <property type="entry name" value="ARSENICAL PUMP MEMBRANE PROTEIN-RELATED"/>
    <property type="match status" value="1"/>
</dbReference>
<dbReference type="PRINTS" id="PR00758">
    <property type="entry name" value="ARSENICPUMP"/>
</dbReference>
<dbReference type="Pfam" id="PF03600">
    <property type="entry name" value="CitMHS"/>
    <property type="match status" value="1"/>
</dbReference>
<comment type="similarity">
    <text evidence="3">Belongs to the CitM (TC 2.A.11) transporter family.</text>
</comment>
<name>A0ABY6Z1R4_9BACL</name>
<evidence type="ECO:0000313" key="13">
    <source>
        <dbReference type="Proteomes" id="UP001164803"/>
    </source>
</evidence>
<dbReference type="CDD" id="cd01118">
    <property type="entry name" value="ArsB_permease"/>
    <property type="match status" value="1"/>
</dbReference>
<feature type="transmembrane region" description="Helical" evidence="10">
    <location>
        <begin position="30"/>
        <end position="48"/>
    </location>
</feature>
<comment type="subcellular location">
    <subcellularLocation>
        <location evidence="1">Cell membrane</location>
        <topology evidence="1">Multi-pass membrane protein</topology>
    </subcellularLocation>
</comment>
<evidence type="ECO:0000256" key="9">
    <source>
        <dbReference type="ARBA" id="ARBA00023136"/>
    </source>
</evidence>
<protein>
    <submittedName>
        <fullName evidence="12">Arsenic transporter</fullName>
    </submittedName>
</protein>
<evidence type="ECO:0000256" key="8">
    <source>
        <dbReference type="ARBA" id="ARBA00022989"/>
    </source>
</evidence>
<evidence type="ECO:0000256" key="5">
    <source>
        <dbReference type="ARBA" id="ARBA00022475"/>
    </source>
</evidence>
<evidence type="ECO:0000313" key="12">
    <source>
        <dbReference type="EMBL" id="WAH36291.1"/>
    </source>
</evidence>
<feature type="transmembrane region" description="Helical" evidence="10">
    <location>
        <begin position="407"/>
        <end position="426"/>
    </location>
</feature>
<organism evidence="12 13">
    <name type="scientific">Alicyclobacillus dauci</name>
    <dbReference type="NCBI Taxonomy" id="1475485"/>
    <lineage>
        <taxon>Bacteria</taxon>
        <taxon>Bacillati</taxon>
        <taxon>Bacillota</taxon>
        <taxon>Bacilli</taxon>
        <taxon>Bacillales</taxon>
        <taxon>Alicyclobacillaceae</taxon>
        <taxon>Alicyclobacillus</taxon>
    </lineage>
</organism>
<dbReference type="PANTHER" id="PTHR43302">
    <property type="entry name" value="TRANSPORTER ARSB-RELATED"/>
    <property type="match status" value="1"/>
</dbReference>
<feature type="transmembrane region" description="Helical" evidence="10">
    <location>
        <begin position="438"/>
        <end position="461"/>
    </location>
</feature>
<feature type="transmembrane region" description="Helical" evidence="10">
    <location>
        <begin position="348"/>
        <end position="371"/>
    </location>
</feature>
<feature type="domain" description="Citrate transporter-like" evidence="11">
    <location>
        <begin position="17"/>
        <end position="387"/>
    </location>
</feature>
<sequence>MQTWTVILTVASFIMTVVLILWRPRGLNEAIPAICGAALTVLSGSVSLEDLRTIGADVGGATVTILSTIAMAIVLESFGVFQFAANFLARLSKNSGVRLFWYINLMSLLMTMFFNNDGGIIIATPILLILLNKLGLKPHQQIPYLISGALIDTAASAPIGVSNIVNLISLKIIGMNLITFSSMMFVPAMTGLGVLSLLNYLVLKKELPRDLAANRAVQGPRPHLQHRSVWPPRRAFPTLERHTQKEIEFDVPSKAKVRFIRNVLLYVLAVRVGLFLGAYFGIPVSVTAVLGAAILLVWRWLKMRTSPIDVIKKTPWHILVFAFGMYVVVYGMHKIGLTTWLMREIEPLVTGSGLHAVATTAILVTIMSNIFNNHPALMIGTLTLTNMHLDPMTLKVAYLGNVIGSDIGSLIMPIGLLATLIWMYILKQHHVHISWGRYIRLTAIVIPVTVLVTILLVYGWVHLIY</sequence>
<feature type="transmembrane region" description="Helical" evidence="10">
    <location>
        <begin position="143"/>
        <end position="165"/>
    </location>
</feature>
<gene>
    <name evidence="12" type="ORF">NZD86_18975</name>
</gene>
<feature type="transmembrane region" description="Helical" evidence="10">
    <location>
        <begin position="120"/>
        <end position="136"/>
    </location>
</feature>
<feature type="transmembrane region" description="Helical" evidence="10">
    <location>
        <begin position="6"/>
        <end position="23"/>
    </location>
</feature>
<feature type="transmembrane region" description="Helical" evidence="10">
    <location>
        <begin position="60"/>
        <end position="84"/>
    </location>
</feature>
<feature type="transmembrane region" description="Helical" evidence="10">
    <location>
        <begin position="177"/>
        <end position="202"/>
    </location>
</feature>
<evidence type="ECO:0000256" key="7">
    <source>
        <dbReference type="ARBA" id="ARBA00022849"/>
    </source>
</evidence>
<dbReference type="InterPro" id="IPR004680">
    <property type="entry name" value="Cit_transptr-like_dom"/>
</dbReference>
<dbReference type="RefSeq" id="WP_268043616.1">
    <property type="nucleotide sequence ID" value="NZ_CP104064.1"/>
</dbReference>
<proteinExistence type="inferred from homology"/>
<evidence type="ECO:0000256" key="3">
    <source>
        <dbReference type="ARBA" id="ARBA00009843"/>
    </source>
</evidence>
<dbReference type="InterPro" id="IPR000802">
    <property type="entry name" value="Arsenical_pump_ArsB"/>
</dbReference>
<keyword evidence="8 10" id="KW-1133">Transmembrane helix</keyword>
<comment type="similarity">
    <text evidence="2">Belongs to the ArsB family.</text>
</comment>
<evidence type="ECO:0000256" key="10">
    <source>
        <dbReference type="SAM" id="Phobius"/>
    </source>
</evidence>
<reference evidence="12" key="1">
    <citation type="submission" date="2022-08" db="EMBL/GenBank/DDBJ databases">
        <title>Alicyclobacillus dauci DSM2870, complete genome.</title>
        <authorList>
            <person name="Wang Q."/>
            <person name="Cai R."/>
            <person name="Wang Z."/>
        </authorList>
    </citation>
    <scope>NUCLEOTIDE SEQUENCE</scope>
    <source>
        <strain evidence="12">DSM 28700</strain>
    </source>
</reference>
<feature type="transmembrane region" description="Helical" evidence="10">
    <location>
        <begin position="263"/>
        <end position="296"/>
    </location>
</feature>
<keyword evidence="6 10" id="KW-0812">Transmembrane</keyword>
<evidence type="ECO:0000259" key="11">
    <source>
        <dbReference type="Pfam" id="PF03600"/>
    </source>
</evidence>
<evidence type="ECO:0000256" key="4">
    <source>
        <dbReference type="ARBA" id="ARBA00022448"/>
    </source>
</evidence>
<keyword evidence="5" id="KW-1003">Cell membrane</keyword>
<dbReference type="Proteomes" id="UP001164803">
    <property type="component" value="Chromosome"/>
</dbReference>
<keyword evidence="13" id="KW-1185">Reference proteome</keyword>
<feature type="transmembrane region" description="Helical" evidence="10">
    <location>
        <begin position="316"/>
        <end position="336"/>
    </location>
</feature>
<evidence type="ECO:0000256" key="6">
    <source>
        <dbReference type="ARBA" id="ARBA00022692"/>
    </source>
</evidence>
<accession>A0ABY6Z1R4</accession>
<keyword evidence="4" id="KW-0813">Transport</keyword>
<keyword evidence="9 10" id="KW-0472">Membrane</keyword>
<keyword evidence="7" id="KW-0059">Arsenical resistance</keyword>
<feature type="transmembrane region" description="Helical" evidence="10">
    <location>
        <begin position="96"/>
        <end position="114"/>
    </location>
</feature>